<reference evidence="1" key="2">
    <citation type="submission" date="2020-09" db="EMBL/GenBank/DDBJ databases">
        <authorList>
            <person name="Sun Q."/>
            <person name="Zhou Y."/>
        </authorList>
    </citation>
    <scope>NUCLEOTIDE SEQUENCE</scope>
    <source>
        <strain evidence="1">CGMCC 1.16134</strain>
    </source>
</reference>
<dbReference type="EMBL" id="BMKR01000002">
    <property type="protein sequence ID" value="GGF62960.1"/>
    <property type="molecule type" value="Genomic_DNA"/>
</dbReference>
<dbReference type="RefSeq" id="WP_189022034.1">
    <property type="nucleotide sequence ID" value="NZ_BMKR01000002.1"/>
</dbReference>
<name>A0A917BZE1_9BACL</name>
<accession>A0A917BZE1</accession>
<proteinExistence type="predicted"/>
<dbReference type="Proteomes" id="UP000637643">
    <property type="component" value="Unassembled WGS sequence"/>
</dbReference>
<reference evidence="1" key="1">
    <citation type="journal article" date="2014" name="Int. J. Syst. Evol. Microbiol.">
        <title>Complete genome sequence of Corynebacterium casei LMG S-19264T (=DSM 44701T), isolated from a smear-ripened cheese.</title>
        <authorList>
            <consortium name="US DOE Joint Genome Institute (JGI-PGF)"/>
            <person name="Walter F."/>
            <person name="Albersmeier A."/>
            <person name="Kalinowski J."/>
            <person name="Ruckert C."/>
        </authorList>
    </citation>
    <scope>NUCLEOTIDE SEQUENCE</scope>
    <source>
        <strain evidence="1">CGMCC 1.16134</strain>
    </source>
</reference>
<gene>
    <name evidence="1" type="ORF">GCM10010912_05070</name>
</gene>
<evidence type="ECO:0008006" key="3">
    <source>
        <dbReference type="Google" id="ProtNLM"/>
    </source>
</evidence>
<organism evidence="1 2">
    <name type="scientific">Paenibacillus albidus</name>
    <dbReference type="NCBI Taxonomy" id="2041023"/>
    <lineage>
        <taxon>Bacteria</taxon>
        <taxon>Bacillati</taxon>
        <taxon>Bacillota</taxon>
        <taxon>Bacilli</taxon>
        <taxon>Bacillales</taxon>
        <taxon>Paenibacillaceae</taxon>
        <taxon>Paenibacillus</taxon>
    </lineage>
</organism>
<evidence type="ECO:0000313" key="2">
    <source>
        <dbReference type="Proteomes" id="UP000637643"/>
    </source>
</evidence>
<sequence>MNTVQNEFISKFDIHSSAPEGALYSFAALELAGEEKIREFVDCYSPLMKALEEKAVAVYFASNIGSAALALQYAVSLLQCAPDLSLPNLNIHLIPEDNYCRFAFSLNEWKTTAAPVDPKERIEWRNTMLDAFYRDTAGPLMRSVTEACGLRVGEAWGQLPTRFNYYVERLAAEIGDSAAHARLKEDYSYLMNEMPAAIFGLSRNPFKVTVRKIEDIADPGRTVNMRNRCCMYYSTEGGYYCYTCPRLKESERAARRVEHRERLLSQK</sequence>
<comment type="caution">
    <text evidence="1">The sequence shown here is derived from an EMBL/GenBank/DDBJ whole genome shotgun (WGS) entry which is preliminary data.</text>
</comment>
<protein>
    <recommendedName>
        <fullName evidence="3">Ferric siderophore reductase C-terminal domain-containing protein</fullName>
    </recommendedName>
</protein>
<keyword evidence="2" id="KW-1185">Reference proteome</keyword>
<dbReference type="AlphaFoldDB" id="A0A917BZE1"/>
<evidence type="ECO:0000313" key="1">
    <source>
        <dbReference type="EMBL" id="GGF62960.1"/>
    </source>
</evidence>